<evidence type="ECO:0008006" key="2">
    <source>
        <dbReference type="Google" id="ProtNLM"/>
    </source>
</evidence>
<dbReference type="Pfam" id="PF04229">
    <property type="entry name" value="GrpB"/>
    <property type="match status" value="1"/>
</dbReference>
<proteinExistence type="predicted"/>
<dbReference type="EMBL" id="CADCTN010000084">
    <property type="protein sequence ID" value="CAA9234613.1"/>
    <property type="molecule type" value="Genomic_DNA"/>
</dbReference>
<dbReference type="AlphaFoldDB" id="A0A6J4HYC0"/>
<dbReference type="InterPro" id="IPR043519">
    <property type="entry name" value="NT_sf"/>
</dbReference>
<dbReference type="InterPro" id="IPR007344">
    <property type="entry name" value="GrpB/CoaE"/>
</dbReference>
<gene>
    <name evidence="1" type="ORF">AVDCRST_MAG52-1243</name>
</gene>
<evidence type="ECO:0000313" key="1">
    <source>
        <dbReference type="EMBL" id="CAA9234613.1"/>
    </source>
</evidence>
<protein>
    <recommendedName>
        <fullName evidence="2">GrpB family protein</fullName>
    </recommendedName>
</protein>
<sequence>MADAGEGQETFLLSPSADTSRRLDHWLPLLRLWTGDCPVVEVGSTGIPGLPTKGDLDVAAMAAGTTTWQHAVDALHRHLAPHEPQHWSPTWASFRGDGPAGDVGVHVVSEGSDEDAYLRGFRALLMHDPAVVARYRALKTRHDGGAMAAYRAAKGRFVAAELAAHDGPPARS</sequence>
<dbReference type="SUPFAM" id="SSF81301">
    <property type="entry name" value="Nucleotidyltransferase"/>
    <property type="match status" value="1"/>
</dbReference>
<reference evidence="1" key="1">
    <citation type="submission" date="2020-02" db="EMBL/GenBank/DDBJ databases">
        <authorList>
            <person name="Meier V. D."/>
        </authorList>
    </citation>
    <scope>NUCLEOTIDE SEQUENCE</scope>
    <source>
        <strain evidence="1">AVDCRST_MAG52</strain>
    </source>
</reference>
<name>A0A6J4HYC0_9ACTN</name>
<dbReference type="Gene3D" id="3.30.460.10">
    <property type="entry name" value="Beta Polymerase, domain 2"/>
    <property type="match status" value="1"/>
</dbReference>
<organism evidence="1">
    <name type="scientific">uncultured Blastococcus sp</name>
    <dbReference type="NCBI Taxonomy" id="217144"/>
    <lineage>
        <taxon>Bacteria</taxon>
        <taxon>Bacillati</taxon>
        <taxon>Actinomycetota</taxon>
        <taxon>Actinomycetes</taxon>
        <taxon>Geodermatophilales</taxon>
        <taxon>Geodermatophilaceae</taxon>
        <taxon>Blastococcus</taxon>
        <taxon>environmental samples</taxon>
    </lineage>
</organism>
<accession>A0A6J4HYC0</accession>